<name>B6K3L5_SCHJY</name>
<evidence type="ECO:0000256" key="5">
    <source>
        <dbReference type="ARBA" id="ARBA00022801"/>
    </source>
</evidence>
<evidence type="ECO:0000256" key="8">
    <source>
        <dbReference type="ARBA" id="ARBA00023180"/>
    </source>
</evidence>
<keyword evidence="6 9" id="KW-0442">Lipid degradation</keyword>
<keyword evidence="8" id="KW-0325">Glycoprotein</keyword>
<evidence type="ECO:0000256" key="10">
    <source>
        <dbReference type="RuleBase" id="RU362103"/>
    </source>
</evidence>
<dbReference type="JaponicusDB" id="SJAG_03204">
    <property type="gene designation" value="plb2"/>
</dbReference>
<dbReference type="PANTHER" id="PTHR10728">
    <property type="entry name" value="CYTOSOLIC PHOSPHOLIPASE A2"/>
    <property type="match status" value="1"/>
</dbReference>
<evidence type="ECO:0000256" key="6">
    <source>
        <dbReference type="ARBA" id="ARBA00022963"/>
    </source>
</evidence>
<evidence type="ECO:0000256" key="1">
    <source>
        <dbReference type="ARBA" id="ARBA00004613"/>
    </source>
</evidence>
<dbReference type="InterPro" id="IPR002642">
    <property type="entry name" value="LysoPLipase_cat_dom"/>
</dbReference>
<protein>
    <recommendedName>
        <fullName evidence="3 10">Lysophospholipase</fullName>
        <ecNumber evidence="3 10">3.1.1.5</ecNumber>
    </recommendedName>
</protein>
<dbReference type="Gene3D" id="3.40.1090.10">
    <property type="entry name" value="Cytosolic phospholipase A2 catalytic domain"/>
    <property type="match status" value="1"/>
</dbReference>
<dbReference type="InterPro" id="IPR016035">
    <property type="entry name" value="Acyl_Trfase/lysoPLipase"/>
</dbReference>
<organism evidence="12 14">
    <name type="scientific">Schizosaccharomyces japonicus (strain yFS275 / FY16936)</name>
    <name type="common">Fission yeast</name>
    <dbReference type="NCBI Taxonomy" id="402676"/>
    <lineage>
        <taxon>Eukaryota</taxon>
        <taxon>Fungi</taxon>
        <taxon>Dikarya</taxon>
        <taxon>Ascomycota</taxon>
        <taxon>Taphrinomycotina</taxon>
        <taxon>Schizosaccharomycetes</taxon>
        <taxon>Schizosaccharomycetales</taxon>
        <taxon>Schizosaccharomycetaceae</taxon>
        <taxon>Schizosaccharomyces</taxon>
    </lineage>
</organism>
<dbReference type="PANTHER" id="PTHR10728:SF60">
    <property type="entry name" value="LYSOPHOSPHOLIPASE C1786.02-RELATED"/>
    <property type="match status" value="1"/>
</dbReference>
<dbReference type="STRING" id="402676.B6K3L5"/>
<dbReference type="GO" id="GO:0046475">
    <property type="term" value="P:glycerophospholipid catabolic process"/>
    <property type="evidence" value="ECO:0000318"/>
    <property type="project" value="GO_Central"/>
</dbReference>
<feature type="chain" id="PRO_5005123665" description="Lysophospholipase" evidence="10">
    <location>
        <begin position="26"/>
        <end position="652"/>
    </location>
</feature>
<dbReference type="EC" id="3.1.1.5" evidence="3 10"/>
<proteinExistence type="inferred from homology"/>
<evidence type="ECO:0000256" key="3">
    <source>
        <dbReference type="ARBA" id="ARBA00013274"/>
    </source>
</evidence>
<dbReference type="OMA" id="FASCLAC"/>
<keyword evidence="14" id="KW-1185">Reference proteome</keyword>
<keyword evidence="7 9" id="KW-0443">Lipid metabolism</keyword>
<dbReference type="SUPFAM" id="SSF52151">
    <property type="entry name" value="FabD/lysophospholipase-like"/>
    <property type="match status" value="1"/>
</dbReference>
<dbReference type="SMART" id="SM00022">
    <property type="entry name" value="PLAc"/>
    <property type="match status" value="1"/>
</dbReference>
<sequence length="652" mass="71070">MRSLTCTQLLYAIALFFGLSQAVPASEDESISEAVALSRRAWKRPPDPPSTDASYAPKIGQCGNGTDLLTTIPSNSLPELEADYITKRKTSADTALLKFLGQYNVTNHTLSNLVGENGPRVGIAVSGGGFRSLFFAGGALEAMDARTPNSSLGGLLQSSTYLTGLDGGAWLVGSLAVNNFRTVQNLSESAWYSRLGIFYIVDTHVGDNENYYTNVCNEVDQKSAAGFNISMTDYWGRALARRVTGMLRGGPNTTFSSVQNAAWFKNASFPYPVMVAEGLSSNLPKFHNGTQYNSSVYEISPYYFGTFDNGVRAVMPTYYLGTNLTNGSATNGQCVTLYDNLGFLMGTTSTRFNEALLGVSMMESRMSRRLGHALRRMRVNGTHLSYYPNFVKDSSAAEDTTGASTNLSSATYLNLYDGGSDGQNIPVWPLLQPERGVDVVFALDSSSDTLTYWPNGTALVKTYERITKRSNVSAAGDYSVKHFPYIPSVNTFINLGLNNKPTFFGCDGRNTTRGNVSVDANTPPVIVYMPNAPWTMMSNTADDRYRYGQGSIRELVENGRGAASLGGSSEFAQCVACAVIQRSLERRNMSASAKCQQCFQEYCWNGTLDDRLLANTKARVDYQPFVRSGASATTKITLSTLLLSLISYYFVF</sequence>
<dbReference type="EMBL" id="KE651167">
    <property type="protein sequence ID" value="EEB08072.1"/>
    <property type="molecule type" value="Genomic_DNA"/>
</dbReference>
<keyword evidence="10" id="KW-0732">Signal</keyword>
<dbReference type="GO" id="GO:0005576">
    <property type="term" value="C:extracellular region"/>
    <property type="evidence" value="ECO:0007669"/>
    <property type="project" value="UniProtKB-SubCell"/>
</dbReference>
<dbReference type="GO" id="GO:0005829">
    <property type="term" value="C:cytosol"/>
    <property type="evidence" value="ECO:0000318"/>
    <property type="project" value="GO_Central"/>
</dbReference>
<dbReference type="GO" id="GO:0004622">
    <property type="term" value="F:phosphatidylcholine lysophospholipase activity"/>
    <property type="evidence" value="ECO:0007669"/>
    <property type="project" value="UniProtKB-EC"/>
</dbReference>
<dbReference type="GO" id="GO:0004623">
    <property type="term" value="F:phospholipase A2 activity"/>
    <property type="evidence" value="ECO:0000318"/>
    <property type="project" value="GO_Central"/>
</dbReference>
<feature type="domain" description="PLA2c" evidence="11">
    <location>
        <begin position="61"/>
        <end position="609"/>
    </location>
</feature>
<comment type="subcellular location">
    <subcellularLocation>
        <location evidence="1">Secreted</location>
    </subcellularLocation>
</comment>
<dbReference type="VEuPathDB" id="FungiDB:SJAG_03204"/>
<evidence type="ECO:0000313" key="14">
    <source>
        <dbReference type="Proteomes" id="UP000001744"/>
    </source>
</evidence>
<dbReference type="GeneID" id="7049113"/>
<feature type="signal peptide" evidence="10">
    <location>
        <begin position="1"/>
        <end position="25"/>
    </location>
</feature>
<evidence type="ECO:0000256" key="4">
    <source>
        <dbReference type="ARBA" id="ARBA00022525"/>
    </source>
</evidence>
<keyword evidence="5 9" id="KW-0378">Hydrolase</keyword>
<evidence type="ECO:0000313" key="12">
    <source>
        <dbReference type="EMBL" id="EEB08072.1"/>
    </source>
</evidence>
<evidence type="ECO:0000313" key="13">
    <source>
        <dbReference type="JaponicusDB" id="SJAG_03204"/>
    </source>
</evidence>
<dbReference type="Proteomes" id="UP000001744">
    <property type="component" value="Unassembled WGS sequence"/>
</dbReference>
<accession>B6K3L5</accession>
<keyword evidence="4" id="KW-0964">Secreted</keyword>
<dbReference type="FunFam" id="3.40.1090.10:FF:000010">
    <property type="entry name" value="Lysophospholipase"/>
    <property type="match status" value="1"/>
</dbReference>
<gene>
    <name evidence="13" type="primary">plb2</name>
    <name evidence="12" type="ORF">SJAG_03204</name>
</gene>
<dbReference type="PROSITE" id="PS51210">
    <property type="entry name" value="PLA2C"/>
    <property type="match status" value="1"/>
</dbReference>
<dbReference type="GO" id="GO:0005783">
    <property type="term" value="C:endoplasmic reticulum"/>
    <property type="evidence" value="ECO:0000318"/>
    <property type="project" value="GO_Central"/>
</dbReference>
<dbReference type="RefSeq" id="XP_002174365.1">
    <property type="nucleotide sequence ID" value="XM_002174329.2"/>
</dbReference>
<dbReference type="HOGENOM" id="CLU_014602_0_1_1"/>
<dbReference type="AlphaFoldDB" id="B6K3L5"/>
<comment type="similarity">
    <text evidence="2 10">Belongs to the lysophospholipase family.</text>
</comment>
<evidence type="ECO:0000256" key="2">
    <source>
        <dbReference type="ARBA" id="ARBA00008780"/>
    </source>
</evidence>
<evidence type="ECO:0000256" key="7">
    <source>
        <dbReference type="ARBA" id="ARBA00023098"/>
    </source>
</evidence>
<dbReference type="OrthoDB" id="4084751at2759"/>
<dbReference type="eggNOG" id="KOG1325">
    <property type="taxonomic scope" value="Eukaryota"/>
</dbReference>
<reference evidence="12 14" key="1">
    <citation type="journal article" date="2011" name="Science">
        <title>Comparative functional genomics of the fission yeasts.</title>
        <authorList>
            <person name="Rhind N."/>
            <person name="Chen Z."/>
            <person name="Yassour M."/>
            <person name="Thompson D.A."/>
            <person name="Haas B.J."/>
            <person name="Habib N."/>
            <person name="Wapinski I."/>
            <person name="Roy S."/>
            <person name="Lin M.F."/>
            <person name="Heiman D.I."/>
            <person name="Young S.K."/>
            <person name="Furuya K."/>
            <person name="Guo Y."/>
            <person name="Pidoux A."/>
            <person name="Chen H.M."/>
            <person name="Robbertse B."/>
            <person name="Goldberg J.M."/>
            <person name="Aoki K."/>
            <person name="Bayne E.H."/>
            <person name="Berlin A.M."/>
            <person name="Desjardins C.A."/>
            <person name="Dobbs E."/>
            <person name="Dukaj L."/>
            <person name="Fan L."/>
            <person name="FitzGerald M.G."/>
            <person name="French C."/>
            <person name="Gujja S."/>
            <person name="Hansen K."/>
            <person name="Keifenheim D."/>
            <person name="Levin J.Z."/>
            <person name="Mosher R.A."/>
            <person name="Mueller C.A."/>
            <person name="Pfiffner J."/>
            <person name="Priest M."/>
            <person name="Russ C."/>
            <person name="Smialowska A."/>
            <person name="Swoboda P."/>
            <person name="Sykes S.M."/>
            <person name="Vaughn M."/>
            <person name="Vengrova S."/>
            <person name="Yoder R."/>
            <person name="Zeng Q."/>
            <person name="Allshire R."/>
            <person name="Baulcombe D."/>
            <person name="Birren B.W."/>
            <person name="Brown W."/>
            <person name="Ekwall K."/>
            <person name="Kellis M."/>
            <person name="Leatherwood J."/>
            <person name="Levin H."/>
            <person name="Margalit H."/>
            <person name="Martienssen R."/>
            <person name="Nieduszynski C.A."/>
            <person name="Spatafora J.W."/>
            <person name="Friedman N."/>
            <person name="Dalgaard J.Z."/>
            <person name="Baumann P."/>
            <person name="Niki H."/>
            <person name="Regev A."/>
            <person name="Nusbaum C."/>
        </authorList>
    </citation>
    <scope>NUCLEOTIDE SEQUENCE [LARGE SCALE GENOMIC DNA]</scope>
    <source>
        <strain evidence="14">yFS275 / FY16936</strain>
    </source>
</reference>
<dbReference type="Pfam" id="PF01735">
    <property type="entry name" value="PLA2_B"/>
    <property type="match status" value="1"/>
</dbReference>
<evidence type="ECO:0000259" key="11">
    <source>
        <dbReference type="PROSITE" id="PS51210"/>
    </source>
</evidence>
<evidence type="ECO:0000256" key="9">
    <source>
        <dbReference type="PROSITE-ProRule" id="PRU00555"/>
    </source>
</evidence>
<comment type="catalytic activity">
    <reaction evidence="10">
        <text>a 1-acyl-sn-glycero-3-phosphocholine + H2O = sn-glycerol 3-phosphocholine + a fatty acid + H(+)</text>
        <dbReference type="Rhea" id="RHEA:15177"/>
        <dbReference type="ChEBI" id="CHEBI:15377"/>
        <dbReference type="ChEBI" id="CHEBI:15378"/>
        <dbReference type="ChEBI" id="CHEBI:16870"/>
        <dbReference type="ChEBI" id="CHEBI:28868"/>
        <dbReference type="ChEBI" id="CHEBI:58168"/>
        <dbReference type="EC" id="3.1.1.5"/>
    </reaction>
</comment>